<dbReference type="SUPFAM" id="SSF51395">
    <property type="entry name" value="FMN-linked oxidoreductases"/>
    <property type="match status" value="1"/>
</dbReference>
<organism evidence="9 10">
    <name type="scientific">Aquibium carbonis</name>
    <dbReference type="NCBI Taxonomy" id="2495581"/>
    <lineage>
        <taxon>Bacteria</taxon>
        <taxon>Pseudomonadati</taxon>
        <taxon>Pseudomonadota</taxon>
        <taxon>Alphaproteobacteria</taxon>
        <taxon>Hyphomicrobiales</taxon>
        <taxon>Phyllobacteriaceae</taxon>
        <taxon>Aquibium</taxon>
    </lineage>
</organism>
<keyword evidence="4" id="KW-0560">Oxidoreductase</keyword>
<dbReference type="InterPro" id="IPR000262">
    <property type="entry name" value="FMN-dep_DH"/>
</dbReference>
<evidence type="ECO:0000256" key="5">
    <source>
        <dbReference type="ARBA" id="ARBA00024042"/>
    </source>
</evidence>
<dbReference type="Pfam" id="PF01070">
    <property type="entry name" value="FMN_dh"/>
    <property type="match status" value="1"/>
</dbReference>
<accession>A0A429YPZ2</accession>
<dbReference type="AlphaFoldDB" id="A0A429YPZ2"/>
<dbReference type="PANTHER" id="PTHR10578">
    <property type="entry name" value="S -2-HYDROXY-ACID OXIDASE-RELATED"/>
    <property type="match status" value="1"/>
</dbReference>
<dbReference type="GO" id="GO:0004459">
    <property type="term" value="F:L-lactate dehydrogenase (NAD+) activity"/>
    <property type="evidence" value="ECO:0007669"/>
    <property type="project" value="TreeGrafter"/>
</dbReference>
<evidence type="ECO:0000256" key="1">
    <source>
        <dbReference type="ARBA" id="ARBA00001917"/>
    </source>
</evidence>
<dbReference type="Proteomes" id="UP000278398">
    <property type="component" value="Unassembled WGS sequence"/>
</dbReference>
<dbReference type="GO" id="GO:0010181">
    <property type="term" value="F:FMN binding"/>
    <property type="evidence" value="ECO:0007669"/>
    <property type="project" value="InterPro"/>
</dbReference>
<feature type="binding site" evidence="7">
    <location>
        <begin position="334"/>
        <end position="335"/>
    </location>
    <ligand>
        <name>FMN</name>
        <dbReference type="ChEBI" id="CHEBI:58210"/>
    </ligand>
</feature>
<comment type="similarity">
    <text evidence="5">Belongs to the FMN-dependent alpha-hydroxy acid dehydrogenase family.</text>
</comment>
<dbReference type="FunFam" id="3.20.20.70:FF:000029">
    <property type="entry name" value="L-lactate dehydrogenase"/>
    <property type="match status" value="1"/>
</dbReference>
<feature type="active site" description="Proton acceptor" evidence="6">
    <location>
        <position position="280"/>
    </location>
</feature>
<dbReference type="PROSITE" id="PS51349">
    <property type="entry name" value="FMN_HYDROXY_ACID_DH_2"/>
    <property type="match status" value="1"/>
</dbReference>
<comment type="cofactor">
    <cofactor evidence="1">
        <name>FMN</name>
        <dbReference type="ChEBI" id="CHEBI:58210"/>
    </cofactor>
</comment>
<proteinExistence type="inferred from homology"/>
<gene>
    <name evidence="9" type="ORF">EJC49_22280</name>
</gene>
<feature type="binding site" evidence="7">
    <location>
        <begin position="311"/>
        <end position="315"/>
    </location>
    <ligand>
        <name>FMN</name>
        <dbReference type="ChEBI" id="CHEBI:58210"/>
    </ligand>
</feature>
<dbReference type="CDD" id="cd02809">
    <property type="entry name" value="alpha_hydroxyacid_oxid_FMN"/>
    <property type="match status" value="1"/>
</dbReference>
<feature type="binding site" evidence="7">
    <location>
        <position position="25"/>
    </location>
    <ligand>
        <name>glyoxylate</name>
        <dbReference type="ChEBI" id="CHEBI:36655"/>
    </ligand>
</feature>
<sequence length="387" mass="41791">MPALLNADDYRLRARRILPRGLFEYIDRGTEDEKALLRQRASLDAITLTPSVLTGHRERSLATRILDQHQAAPLVVAPTALAGIVSHDGETKLARAASRVGIPFCVSTQSVTTIETIRKGAPDARLWFQLYVWHDRTLTDALLDRVAAAGCDCLVLTADTAVAPNREYNRRNGFSVPYQPSLRSAVDGILHPRWLLGVLARTWMRDGVPTYGHYPDAYRSSVTRLAMADAVRLDGSIDWNDVARLRERWTGRLLVKGILSVEDARKAAAIGADGIVVSSHGGRNLDCLPSPADCLPAIAKACAGQIAVLADSGVRRGTDVLKYLALGAGAVQVGRLPLWGLATGGEAGAEAILRLLLQEMDTAMGLLGVREPRELEGRAAPPAASHR</sequence>
<dbReference type="GO" id="GO:0005886">
    <property type="term" value="C:plasma membrane"/>
    <property type="evidence" value="ECO:0007669"/>
    <property type="project" value="TreeGrafter"/>
</dbReference>
<feature type="binding site" evidence="7">
    <location>
        <position position="129"/>
    </location>
    <ligand>
        <name>FMN</name>
        <dbReference type="ChEBI" id="CHEBI:58210"/>
    </ligand>
</feature>
<name>A0A429YPZ2_9HYPH</name>
<keyword evidence="10" id="KW-1185">Reference proteome</keyword>
<feature type="binding site" evidence="7">
    <location>
        <position position="283"/>
    </location>
    <ligand>
        <name>glyoxylate</name>
        <dbReference type="ChEBI" id="CHEBI:36655"/>
    </ligand>
</feature>
<evidence type="ECO:0000256" key="4">
    <source>
        <dbReference type="ARBA" id="ARBA00023002"/>
    </source>
</evidence>
<feature type="binding site" evidence="7">
    <location>
        <position position="157"/>
    </location>
    <ligand>
        <name>FMN</name>
        <dbReference type="ChEBI" id="CHEBI:58210"/>
    </ligand>
</feature>
<dbReference type="PANTHER" id="PTHR10578:SF107">
    <property type="entry name" value="2-HYDROXYACID OXIDASE 1"/>
    <property type="match status" value="1"/>
</dbReference>
<protein>
    <submittedName>
        <fullName evidence="9">Alpha-hydroxy-acid oxidizing protein</fullName>
    </submittedName>
</protein>
<evidence type="ECO:0000259" key="8">
    <source>
        <dbReference type="PROSITE" id="PS51349"/>
    </source>
</evidence>
<feature type="binding site" evidence="7">
    <location>
        <position position="280"/>
    </location>
    <ligand>
        <name>glyoxylate</name>
        <dbReference type="ChEBI" id="CHEBI:36655"/>
    </ligand>
</feature>
<dbReference type="EMBL" id="RWKW01000102">
    <property type="protein sequence ID" value="RST83494.1"/>
    <property type="molecule type" value="Genomic_DNA"/>
</dbReference>
<feature type="binding site" evidence="7">
    <location>
        <position position="278"/>
    </location>
    <ligand>
        <name>FMN</name>
        <dbReference type="ChEBI" id="CHEBI:58210"/>
    </ligand>
</feature>
<keyword evidence="2 7" id="KW-0285">Flavoprotein</keyword>
<feature type="binding site" evidence="7">
    <location>
        <position position="166"/>
    </location>
    <ligand>
        <name>glyoxylate</name>
        <dbReference type="ChEBI" id="CHEBI:36655"/>
    </ligand>
</feature>
<feature type="binding site" evidence="7">
    <location>
        <position position="131"/>
    </location>
    <ligand>
        <name>glyoxylate</name>
        <dbReference type="ChEBI" id="CHEBI:36655"/>
    </ligand>
</feature>
<dbReference type="RefSeq" id="WP_126702136.1">
    <property type="nucleotide sequence ID" value="NZ_RWKW01000102.1"/>
</dbReference>
<evidence type="ECO:0000256" key="2">
    <source>
        <dbReference type="ARBA" id="ARBA00022630"/>
    </source>
</evidence>
<evidence type="ECO:0000256" key="7">
    <source>
        <dbReference type="PIRSR" id="PIRSR000138-2"/>
    </source>
</evidence>
<dbReference type="Gene3D" id="3.20.20.70">
    <property type="entry name" value="Aldolase class I"/>
    <property type="match status" value="1"/>
</dbReference>
<dbReference type="InterPro" id="IPR013785">
    <property type="entry name" value="Aldolase_TIM"/>
</dbReference>
<evidence type="ECO:0000256" key="3">
    <source>
        <dbReference type="ARBA" id="ARBA00022643"/>
    </source>
</evidence>
<dbReference type="OrthoDB" id="9770452at2"/>
<comment type="caution">
    <text evidence="9">The sequence shown here is derived from an EMBL/GenBank/DDBJ whole genome shotgun (WGS) entry which is preliminary data.</text>
</comment>
<feature type="binding site" evidence="7">
    <location>
        <begin position="78"/>
        <end position="80"/>
    </location>
    <ligand>
        <name>FMN</name>
        <dbReference type="ChEBI" id="CHEBI:58210"/>
    </ligand>
</feature>
<dbReference type="InterPro" id="IPR037396">
    <property type="entry name" value="FMN_HAD"/>
</dbReference>
<dbReference type="GO" id="GO:0009060">
    <property type="term" value="P:aerobic respiration"/>
    <property type="evidence" value="ECO:0007669"/>
    <property type="project" value="TreeGrafter"/>
</dbReference>
<feature type="domain" description="FMN hydroxy acid dehydrogenase" evidence="8">
    <location>
        <begin position="1"/>
        <end position="385"/>
    </location>
</feature>
<keyword evidence="3 7" id="KW-0288">FMN</keyword>
<evidence type="ECO:0000256" key="6">
    <source>
        <dbReference type="PIRSR" id="PIRSR000138-1"/>
    </source>
</evidence>
<reference evidence="9 10" key="1">
    <citation type="submission" date="2018-12" db="EMBL/GenBank/DDBJ databases">
        <title>Mesorhizobium carbonis sp. nov., isolated from coal mine water.</title>
        <authorList>
            <person name="Xin W."/>
            <person name="Xu Z."/>
            <person name="Xiang F."/>
            <person name="Zhang J."/>
            <person name="Xi L."/>
            <person name="Liu J."/>
        </authorList>
    </citation>
    <scope>NUCLEOTIDE SEQUENCE [LARGE SCALE GENOMIC DNA]</scope>
    <source>
        <strain evidence="9 10">B2.3</strain>
    </source>
</reference>
<feature type="binding site" evidence="7">
    <location>
        <position position="107"/>
    </location>
    <ligand>
        <name>FMN</name>
        <dbReference type="ChEBI" id="CHEBI:58210"/>
    </ligand>
</feature>
<feature type="binding site" evidence="7">
    <location>
        <position position="256"/>
    </location>
    <ligand>
        <name>FMN</name>
        <dbReference type="ChEBI" id="CHEBI:58210"/>
    </ligand>
</feature>
<dbReference type="InterPro" id="IPR012133">
    <property type="entry name" value="Alpha-hydoxy_acid_DH_FMN"/>
</dbReference>
<evidence type="ECO:0000313" key="9">
    <source>
        <dbReference type="EMBL" id="RST83494.1"/>
    </source>
</evidence>
<evidence type="ECO:0000313" key="10">
    <source>
        <dbReference type="Proteomes" id="UP000278398"/>
    </source>
</evidence>
<dbReference type="PIRSF" id="PIRSF000138">
    <property type="entry name" value="Al-hdrx_acd_dh"/>
    <property type="match status" value="1"/>
</dbReference>